<gene>
    <name evidence="1" type="ORF">NOX80_17225</name>
</gene>
<evidence type="ECO:0008006" key="3">
    <source>
        <dbReference type="Google" id="ProtNLM"/>
    </source>
</evidence>
<evidence type="ECO:0000313" key="1">
    <source>
        <dbReference type="EMBL" id="UUC45353.1"/>
    </source>
</evidence>
<dbReference type="Pfam" id="PF20329">
    <property type="entry name" value="DUF6624"/>
    <property type="match status" value="1"/>
</dbReference>
<organism evidence="1 2">
    <name type="scientific">Flavobacterium cerinum</name>
    <dbReference type="NCBI Taxonomy" id="2502784"/>
    <lineage>
        <taxon>Bacteria</taxon>
        <taxon>Pseudomonadati</taxon>
        <taxon>Bacteroidota</taxon>
        <taxon>Flavobacteriia</taxon>
        <taxon>Flavobacteriales</taxon>
        <taxon>Flavobacteriaceae</taxon>
        <taxon>Flavobacterium</taxon>
    </lineage>
</organism>
<protein>
    <recommendedName>
        <fullName evidence="3">Lipoprotein</fullName>
    </recommendedName>
</protein>
<proteinExistence type="predicted"/>
<dbReference type="RefSeq" id="WP_256551050.1">
    <property type="nucleotide sequence ID" value="NZ_CP101751.1"/>
</dbReference>
<keyword evidence="2" id="KW-1185">Reference proteome</keyword>
<dbReference type="InterPro" id="IPR046732">
    <property type="entry name" value="DUF6624"/>
</dbReference>
<name>A0ABY5IRA9_9FLAO</name>
<evidence type="ECO:0000313" key="2">
    <source>
        <dbReference type="Proteomes" id="UP001059844"/>
    </source>
</evidence>
<dbReference type="EMBL" id="CP101751">
    <property type="protein sequence ID" value="UUC45353.1"/>
    <property type="molecule type" value="Genomic_DNA"/>
</dbReference>
<reference evidence="1" key="1">
    <citation type="submission" date="2022-07" db="EMBL/GenBank/DDBJ databases">
        <title>Isolation, identification, and degradation of a PFOSA degrading strain from sewage treatment plant.</title>
        <authorList>
            <person name="Zhang L."/>
            <person name="Huo Y."/>
        </authorList>
    </citation>
    <scope>NUCLEOTIDE SEQUENCE</scope>
    <source>
        <strain evidence="1">C1</strain>
    </source>
</reference>
<sequence>MVQKNKKYRINLCLLPNVLIPEKLKIDSVKGTEATIKIRKSVFFKTQIYFVFIVILFNSCKISKPYSQEMKTELVRMYDKDQQLQDWDTKRLMDDKYIDSMEFEMDKVVRANCETIKKYYKKYAYPGLKENGRDTSVKFWLLVQHSDHDVVFQEEMLKAMKRELKKNNVLPRNYAYLYDRVKKNKGEKQLYGTQLGRNEAGYMVPDPELEFPGKVDELRKEMGLGKLKDYVDSFNKK</sequence>
<dbReference type="Proteomes" id="UP001059844">
    <property type="component" value="Chromosome"/>
</dbReference>
<accession>A0ABY5IRA9</accession>